<keyword evidence="1" id="KW-0548">Nucleotidyltransferase</keyword>
<gene>
    <name evidence="1" type="ORF">PHPALM_30952</name>
</gene>
<proteinExistence type="predicted"/>
<comment type="caution">
    <text evidence="1">The sequence shown here is derived from an EMBL/GenBank/DDBJ whole genome shotgun (WGS) entry which is preliminary data.</text>
</comment>
<evidence type="ECO:0000313" key="1">
    <source>
        <dbReference type="EMBL" id="POM60219.1"/>
    </source>
</evidence>
<dbReference type="OrthoDB" id="126394at2759"/>
<organism evidence="1 2">
    <name type="scientific">Phytophthora palmivora</name>
    <dbReference type="NCBI Taxonomy" id="4796"/>
    <lineage>
        <taxon>Eukaryota</taxon>
        <taxon>Sar</taxon>
        <taxon>Stramenopiles</taxon>
        <taxon>Oomycota</taxon>
        <taxon>Peronosporomycetes</taxon>
        <taxon>Peronosporales</taxon>
        <taxon>Peronosporaceae</taxon>
        <taxon>Phytophthora</taxon>
    </lineage>
</organism>
<dbReference type="Gene3D" id="2.40.70.10">
    <property type="entry name" value="Acid Proteases"/>
    <property type="match status" value="1"/>
</dbReference>
<evidence type="ECO:0000313" key="2">
    <source>
        <dbReference type="Proteomes" id="UP000237271"/>
    </source>
</evidence>
<dbReference type="Proteomes" id="UP000237271">
    <property type="component" value="Unassembled WGS sequence"/>
</dbReference>
<protein>
    <submittedName>
        <fullName evidence="1">Reverse transcriptase</fullName>
    </submittedName>
</protein>
<keyword evidence="1" id="KW-0695">RNA-directed DNA polymerase</keyword>
<dbReference type="InterPro" id="IPR021109">
    <property type="entry name" value="Peptidase_aspartic_dom_sf"/>
</dbReference>
<name>A0A2P4X3V4_9STRA</name>
<reference evidence="1 2" key="1">
    <citation type="journal article" date="2017" name="Genome Biol. Evol.">
        <title>Phytophthora megakarya and P. palmivora, closely related causal agents of cacao black pod rot, underwent increases in genome sizes and gene numbers by different mechanisms.</title>
        <authorList>
            <person name="Ali S.S."/>
            <person name="Shao J."/>
            <person name="Lary D.J."/>
            <person name="Kronmiller B."/>
            <person name="Shen D."/>
            <person name="Strem M.D."/>
            <person name="Amoako-Attah I."/>
            <person name="Akrofi A.Y."/>
            <person name="Begoude B.A."/>
            <person name="Ten Hoopen G.M."/>
            <person name="Coulibaly K."/>
            <person name="Kebe B.I."/>
            <person name="Melnick R.L."/>
            <person name="Guiltinan M.J."/>
            <person name="Tyler B.M."/>
            <person name="Meinhardt L.W."/>
            <person name="Bailey B.A."/>
        </authorList>
    </citation>
    <scope>NUCLEOTIDE SEQUENCE [LARGE SCALE GENOMIC DNA]</scope>
    <source>
        <strain evidence="2">sbr112.9</strain>
    </source>
</reference>
<sequence length="233" mass="26569">MTKSKRTGSLRVLVDTGASSNFVRHQSLPLLDFEEVKIPRRRLEVRLATCAVVKTEKRFIVLDLDDKFDMVLGMPWFIRHGPVIDWKKRTIVRFGRCNATESDGPVSVAHAPRLTTLYPVVACRARKLQQLRELLVALVVLVRDQKLVASLQSVEVIAVCQFRELTQTRYQHRKGTPPKGVVATRMRRLRESTLQVVRTVANVQHRISLRAVVQPGCMKRNALKLDLMTRARG</sequence>
<dbReference type="CDD" id="cd00303">
    <property type="entry name" value="retropepsin_like"/>
    <property type="match status" value="1"/>
</dbReference>
<dbReference type="GO" id="GO:0003964">
    <property type="term" value="F:RNA-directed DNA polymerase activity"/>
    <property type="evidence" value="ECO:0007669"/>
    <property type="project" value="UniProtKB-KW"/>
</dbReference>
<dbReference type="EMBL" id="NCKW01016915">
    <property type="protein sequence ID" value="POM60219.1"/>
    <property type="molecule type" value="Genomic_DNA"/>
</dbReference>
<dbReference type="AlphaFoldDB" id="A0A2P4X3V4"/>
<accession>A0A2P4X3V4</accession>
<keyword evidence="1" id="KW-0808">Transferase</keyword>
<keyword evidence="2" id="KW-1185">Reference proteome</keyword>